<dbReference type="EMBL" id="LR792683">
    <property type="protein sequence ID" value="CAB3395793.1"/>
    <property type="molecule type" value="Genomic_DNA"/>
</dbReference>
<dbReference type="Proteomes" id="UP000502196">
    <property type="component" value="Chromosome"/>
</dbReference>
<dbReference type="AlphaFoldDB" id="A0A6F9EEA3"/>
<sequence length="48" mass="5440">MIFAPAEAGKSIKNVMVREVLRMAQTFGELRQALHDLVERIDEIGRSL</sequence>
<name>A0A6F9EEA3_9BACL</name>
<accession>A0A6F9EEA3</accession>
<proteinExistence type="predicted"/>
<protein>
    <submittedName>
        <fullName evidence="1">Uncharacterized protein</fullName>
    </submittedName>
</protein>
<reference evidence="1 2" key="1">
    <citation type="submission" date="2020-04" db="EMBL/GenBank/DDBJ databases">
        <authorList>
            <person name="Hogendoorn C."/>
        </authorList>
    </citation>
    <scope>NUCLEOTIDE SEQUENCE [LARGE SCALE GENOMIC DNA]</scope>
    <source>
        <strain evidence="1">COOX1</strain>
    </source>
</reference>
<evidence type="ECO:0000313" key="2">
    <source>
        <dbReference type="Proteomes" id="UP000502196"/>
    </source>
</evidence>
<evidence type="ECO:0000313" key="1">
    <source>
        <dbReference type="EMBL" id="CAB3395793.1"/>
    </source>
</evidence>
<gene>
    <name evidence="1" type="ORF">COOX1_3088</name>
</gene>
<organism evidence="1 2">
    <name type="scientific">Kyrpidia spormannii</name>
    <dbReference type="NCBI Taxonomy" id="2055160"/>
    <lineage>
        <taxon>Bacteria</taxon>
        <taxon>Bacillati</taxon>
        <taxon>Bacillota</taxon>
        <taxon>Bacilli</taxon>
        <taxon>Bacillales</taxon>
        <taxon>Alicyclobacillaceae</taxon>
        <taxon>Kyrpidia</taxon>
    </lineage>
</organism>